<dbReference type="EC" id="2.7.8.5" evidence="5 16"/>
<evidence type="ECO:0000256" key="2">
    <source>
        <dbReference type="ARBA" id="ARBA00005042"/>
    </source>
</evidence>
<evidence type="ECO:0000256" key="17">
    <source>
        <dbReference type="RuleBase" id="RU003750"/>
    </source>
</evidence>
<dbReference type="Proteomes" id="UP001056291">
    <property type="component" value="Chromosome"/>
</dbReference>
<organism evidence="19 20">
    <name type="scientific">Sneathiella marina</name>
    <dbReference type="NCBI Taxonomy" id="2950108"/>
    <lineage>
        <taxon>Bacteria</taxon>
        <taxon>Pseudomonadati</taxon>
        <taxon>Pseudomonadota</taxon>
        <taxon>Alphaproteobacteria</taxon>
        <taxon>Sneathiellales</taxon>
        <taxon>Sneathiellaceae</taxon>
        <taxon>Sneathiella</taxon>
    </lineage>
</organism>
<feature type="transmembrane region" description="Helical" evidence="18">
    <location>
        <begin position="152"/>
        <end position="172"/>
    </location>
</feature>
<evidence type="ECO:0000256" key="6">
    <source>
        <dbReference type="ARBA" id="ARBA00014944"/>
    </source>
</evidence>
<proteinExistence type="inferred from homology"/>
<feature type="transmembrane region" description="Helical" evidence="18">
    <location>
        <begin position="65"/>
        <end position="85"/>
    </location>
</feature>
<keyword evidence="14" id="KW-1208">Phospholipid metabolism</keyword>
<dbReference type="Gene3D" id="1.20.120.1760">
    <property type="match status" value="1"/>
</dbReference>
<evidence type="ECO:0000256" key="13">
    <source>
        <dbReference type="ARBA" id="ARBA00023209"/>
    </source>
</evidence>
<dbReference type="InterPro" id="IPR050324">
    <property type="entry name" value="CDP-alcohol_PTase-I"/>
</dbReference>
<comment type="pathway">
    <text evidence="3">Lipid metabolism.</text>
</comment>
<protein>
    <recommendedName>
        <fullName evidence="6 16">CDP-diacylglycerol--glycerol-3-phosphate 3-phosphatidyltransferase</fullName>
        <ecNumber evidence="5 16">2.7.8.5</ecNumber>
    </recommendedName>
</protein>
<dbReference type="GO" id="GO:0008444">
    <property type="term" value="F:CDP-diacylglycerol-glycerol-3-phosphate 3-phosphatidyltransferase activity"/>
    <property type="evidence" value="ECO:0007669"/>
    <property type="project" value="UniProtKB-EC"/>
</dbReference>
<evidence type="ECO:0000256" key="11">
    <source>
        <dbReference type="ARBA" id="ARBA00023098"/>
    </source>
</evidence>
<dbReference type="PROSITE" id="PS00379">
    <property type="entry name" value="CDP_ALCOHOL_P_TRANSF"/>
    <property type="match status" value="1"/>
</dbReference>
<gene>
    <name evidence="19" type="primary">pgsA</name>
    <name evidence="19" type="ORF">NBZ79_05220</name>
</gene>
<keyword evidence="20" id="KW-1185">Reference proteome</keyword>
<evidence type="ECO:0000313" key="19">
    <source>
        <dbReference type="EMBL" id="USG62380.1"/>
    </source>
</evidence>
<accession>A0ABY4W9E8</accession>
<dbReference type="PANTHER" id="PTHR14269:SF62">
    <property type="entry name" value="CDP-DIACYLGLYCEROL--GLYCEROL-3-PHOSPHATE 3-PHOSPHATIDYLTRANSFERASE 1, CHLOROPLASTIC"/>
    <property type="match status" value="1"/>
</dbReference>
<keyword evidence="7" id="KW-0444">Lipid biosynthesis</keyword>
<keyword evidence="8 17" id="KW-0808">Transferase</keyword>
<feature type="transmembrane region" description="Helical" evidence="18">
    <location>
        <begin position="7"/>
        <end position="26"/>
    </location>
</feature>
<keyword evidence="11" id="KW-0443">Lipid metabolism</keyword>
<dbReference type="Pfam" id="PF01066">
    <property type="entry name" value="CDP-OH_P_transf"/>
    <property type="match status" value="1"/>
</dbReference>
<evidence type="ECO:0000256" key="8">
    <source>
        <dbReference type="ARBA" id="ARBA00022679"/>
    </source>
</evidence>
<evidence type="ECO:0000256" key="1">
    <source>
        <dbReference type="ARBA" id="ARBA00004141"/>
    </source>
</evidence>
<evidence type="ECO:0000256" key="5">
    <source>
        <dbReference type="ARBA" id="ARBA00013170"/>
    </source>
</evidence>
<comment type="subcellular location">
    <subcellularLocation>
        <location evidence="1">Membrane</location>
        <topology evidence="1">Multi-pass membrane protein</topology>
    </subcellularLocation>
</comment>
<dbReference type="InterPro" id="IPR043130">
    <property type="entry name" value="CDP-OH_PTrfase_TM_dom"/>
</dbReference>
<dbReference type="NCBIfam" id="TIGR00560">
    <property type="entry name" value="pgsA"/>
    <property type="match status" value="1"/>
</dbReference>
<dbReference type="InterPro" id="IPR048254">
    <property type="entry name" value="CDP_ALCOHOL_P_TRANSF_CS"/>
</dbReference>
<evidence type="ECO:0000256" key="16">
    <source>
        <dbReference type="NCBIfam" id="TIGR00560"/>
    </source>
</evidence>
<evidence type="ECO:0000256" key="14">
    <source>
        <dbReference type="ARBA" id="ARBA00023264"/>
    </source>
</evidence>
<comment type="catalytic activity">
    <reaction evidence="15">
        <text>a CDP-1,2-diacyl-sn-glycerol + sn-glycerol 3-phosphate = a 1,2-diacyl-sn-glycero-3-phospho-(1'-sn-glycero-3'-phosphate) + CMP + H(+)</text>
        <dbReference type="Rhea" id="RHEA:12593"/>
        <dbReference type="ChEBI" id="CHEBI:15378"/>
        <dbReference type="ChEBI" id="CHEBI:57597"/>
        <dbReference type="ChEBI" id="CHEBI:58332"/>
        <dbReference type="ChEBI" id="CHEBI:60110"/>
        <dbReference type="ChEBI" id="CHEBI:60377"/>
        <dbReference type="EC" id="2.7.8.5"/>
    </reaction>
</comment>
<dbReference type="EMBL" id="CP098747">
    <property type="protein sequence ID" value="USG62380.1"/>
    <property type="molecule type" value="Genomic_DNA"/>
</dbReference>
<evidence type="ECO:0000256" key="18">
    <source>
        <dbReference type="SAM" id="Phobius"/>
    </source>
</evidence>
<keyword evidence="12 18" id="KW-0472">Membrane</keyword>
<sequence length="187" mass="20590">MLFKLPNILTLSRIVVIPLLLASMFLPGDLSSWLPLGLFIAAGITDFLDGYLARRYQQTSNLGKFLDPVADKILVASVLLFLVGIGRVSDWELIPAVIILCREIMVSGLREYLAELRVGLPVSKLAKWKTASQILALCFLLGGPAVQETFDAMLVGEALLWIAGILTVWTGYDYLRLGLKHMVEEAS</sequence>
<evidence type="ECO:0000313" key="20">
    <source>
        <dbReference type="Proteomes" id="UP001056291"/>
    </source>
</evidence>
<keyword evidence="13" id="KW-0594">Phospholipid biosynthesis</keyword>
<feature type="transmembrane region" description="Helical" evidence="18">
    <location>
        <begin position="32"/>
        <end position="53"/>
    </location>
</feature>
<evidence type="ECO:0000256" key="10">
    <source>
        <dbReference type="ARBA" id="ARBA00022989"/>
    </source>
</evidence>
<dbReference type="PIRSF" id="PIRSF000847">
    <property type="entry name" value="Phos_ph_gly_syn"/>
    <property type="match status" value="1"/>
</dbReference>
<comment type="pathway">
    <text evidence="2">Phospholipid metabolism; phosphatidylglycerol biosynthesis; phosphatidylglycerol from CDP-diacylglycerol: step 1/2.</text>
</comment>
<evidence type="ECO:0000256" key="9">
    <source>
        <dbReference type="ARBA" id="ARBA00022692"/>
    </source>
</evidence>
<keyword evidence="10 18" id="KW-1133">Transmembrane helix</keyword>
<evidence type="ECO:0000256" key="15">
    <source>
        <dbReference type="ARBA" id="ARBA00048586"/>
    </source>
</evidence>
<dbReference type="RefSeq" id="WP_251936087.1">
    <property type="nucleotide sequence ID" value="NZ_CP098747.1"/>
</dbReference>
<dbReference type="InterPro" id="IPR004570">
    <property type="entry name" value="Phosphatidylglycerol_P_synth"/>
</dbReference>
<keyword evidence="9 18" id="KW-0812">Transmembrane</keyword>
<dbReference type="PANTHER" id="PTHR14269">
    <property type="entry name" value="CDP-DIACYLGLYCEROL--GLYCEROL-3-PHOSPHATE 3-PHOSPHATIDYLTRANSFERASE-RELATED"/>
    <property type="match status" value="1"/>
</dbReference>
<comment type="similarity">
    <text evidence="4 17">Belongs to the CDP-alcohol phosphatidyltransferase class-I family.</text>
</comment>
<evidence type="ECO:0000256" key="12">
    <source>
        <dbReference type="ARBA" id="ARBA00023136"/>
    </source>
</evidence>
<dbReference type="InterPro" id="IPR000462">
    <property type="entry name" value="CDP-OH_P_trans"/>
</dbReference>
<reference evidence="19" key="1">
    <citation type="submission" date="2022-06" db="EMBL/GenBank/DDBJ databases">
        <title>Sneathiella actinostolidae sp. nov., isolated from a sea anemonein the Western Pacific Ocean.</title>
        <authorList>
            <person name="Wei M.J."/>
        </authorList>
    </citation>
    <scope>NUCLEOTIDE SEQUENCE</scope>
    <source>
        <strain evidence="19">PHK-P5</strain>
    </source>
</reference>
<evidence type="ECO:0000256" key="3">
    <source>
        <dbReference type="ARBA" id="ARBA00005189"/>
    </source>
</evidence>
<evidence type="ECO:0000256" key="7">
    <source>
        <dbReference type="ARBA" id="ARBA00022516"/>
    </source>
</evidence>
<name>A0ABY4W9E8_9PROT</name>
<evidence type="ECO:0000256" key="4">
    <source>
        <dbReference type="ARBA" id="ARBA00010441"/>
    </source>
</evidence>